<proteinExistence type="predicted"/>
<feature type="domain" description="DUF5605" evidence="1">
    <location>
        <begin position="252"/>
        <end position="320"/>
    </location>
</feature>
<evidence type="ECO:0000259" key="1">
    <source>
        <dbReference type="Pfam" id="PF18310"/>
    </source>
</evidence>
<dbReference type="EMBL" id="JAVRFD010000001">
    <property type="protein sequence ID" value="MDT0541837.1"/>
    <property type="molecule type" value="Genomic_DNA"/>
</dbReference>
<name>A0ABU2X7D7_9ACTN</name>
<evidence type="ECO:0000313" key="3">
    <source>
        <dbReference type="Proteomes" id="UP001180754"/>
    </source>
</evidence>
<reference evidence="2" key="1">
    <citation type="submission" date="2024-05" db="EMBL/GenBank/DDBJ databases">
        <title>30 novel species of actinomycetes from the DSMZ collection.</title>
        <authorList>
            <person name="Nouioui I."/>
        </authorList>
    </citation>
    <scope>NUCLEOTIDE SEQUENCE</scope>
    <source>
        <strain evidence="2">DSM 41529</strain>
    </source>
</reference>
<comment type="caution">
    <text evidence="2">The sequence shown here is derived from an EMBL/GenBank/DDBJ whole genome shotgun (WGS) entry which is preliminary data.</text>
</comment>
<protein>
    <submittedName>
        <fullName evidence="2">DUF5605 domain-containing protein</fullName>
    </submittedName>
</protein>
<sequence>MTADHGPDHGPVRVQGTRFRHADGTPFHPWTTAVPQADPDTLRALAASPFNRVRLTASAALSLDRLDQQIGALGAIGVQAEVMLHGRDIPETVERLARHPHVWWCAPEDPDAQTDVQECDHGHHPLTVHGGVHTDFGAPWITHASLRHQQVRAVSRLTRDLCKPVLADDCGAEGDDPDPDAALSAEELVFRVWEGVCRGGYVAHGEAHGPRPWRAHGGRLRGSSAPRVAFLRSILDEAPPGLAHTPETYDASTLEAPGEYWLQYLGPHRYPRRPFELPGGPWRVDVIDTWNMTVRTLDSTPTGRFEVELPAEPYFAIRIRRA</sequence>
<keyword evidence="3" id="KW-1185">Reference proteome</keyword>
<dbReference type="Proteomes" id="UP001180754">
    <property type="component" value="Unassembled WGS sequence"/>
</dbReference>
<gene>
    <name evidence="2" type="ORF">RND15_03770</name>
</gene>
<dbReference type="InterPro" id="IPR041239">
    <property type="entry name" value="DUF5605"/>
</dbReference>
<dbReference type="RefSeq" id="WP_311722125.1">
    <property type="nucleotide sequence ID" value="NZ_JAVRFD010000001.1"/>
</dbReference>
<accession>A0ABU2X7D7</accession>
<dbReference type="Pfam" id="PF18310">
    <property type="entry name" value="DUF5605"/>
    <property type="match status" value="1"/>
</dbReference>
<dbReference type="Gene3D" id="2.60.40.3950">
    <property type="match status" value="1"/>
</dbReference>
<evidence type="ECO:0000313" key="2">
    <source>
        <dbReference type="EMBL" id="MDT0541837.1"/>
    </source>
</evidence>
<dbReference type="Gene3D" id="3.20.20.80">
    <property type="entry name" value="Glycosidases"/>
    <property type="match status" value="1"/>
</dbReference>
<organism evidence="2 3">
    <name type="scientific">Streptomyces lonegramiae</name>
    <dbReference type="NCBI Taxonomy" id="3075524"/>
    <lineage>
        <taxon>Bacteria</taxon>
        <taxon>Bacillati</taxon>
        <taxon>Actinomycetota</taxon>
        <taxon>Actinomycetes</taxon>
        <taxon>Kitasatosporales</taxon>
        <taxon>Streptomycetaceae</taxon>
        <taxon>Streptomyces</taxon>
    </lineage>
</organism>